<dbReference type="Proteomes" id="UP000479710">
    <property type="component" value="Unassembled WGS sequence"/>
</dbReference>
<keyword evidence="2" id="KW-1185">Reference proteome</keyword>
<comment type="caution">
    <text evidence="1">The sequence shown here is derived from an EMBL/GenBank/DDBJ whole genome shotgun (WGS) entry which is preliminary data.</text>
</comment>
<name>A0A6G1EEF7_9ORYZ</name>
<accession>A0A6G1EEF7</accession>
<evidence type="ECO:0000313" key="2">
    <source>
        <dbReference type="Proteomes" id="UP000479710"/>
    </source>
</evidence>
<organism evidence="1 2">
    <name type="scientific">Oryza meyeriana var. granulata</name>
    <dbReference type="NCBI Taxonomy" id="110450"/>
    <lineage>
        <taxon>Eukaryota</taxon>
        <taxon>Viridiplantae</taxon>
        <taxon>Streptophyta</taxon>
        <taxon>Embryophyta</taxon>
        <taxon>Tracheophyta</taxon>
        <taxon>Spermatophyta</taxon>
        <taxon>Magnoliopsida</taxon>
        <taxon>Liliopsida</taxon>
        <taxon>Poales</taxon>
        <taxon>Poaceae</taxon>
        <taxon>BOP clade</taxon>
        <taxon>Oryzoideae</taxon>
        <taxon>Oryzeae</taxon>
        <taxon>Oryzinae</taxon>
        <taxon>Oryza</taxon>
        <taxon>Oryza meyeriana</taxon>
    </lineage>
</organism>
<feature type="non-terminal residue" evidence="1">
    <location>
        <position position="161"/>
    </location>
</feature>
<evidence type="ECO:0000313" key="1">
    <source>
        <dbReference type="EMBL" id="KAF0922323.1"/>
    </source>
</evidence>
<gene>
    <name evidence="1" type="ORF">E2562_031815</name>
</gene>
<protein>
    <submittedName>
        <fullName evidence="1">Uncharacterized protein</fullName>
    </submittedName>
</protein>
<reference evidence="1 2" key="1">
    <citation type="submission" date="2019-11" db="EMBL/GenBank/DDBJ databases">
        <title>Whole genome sequence of Oryza granulata.</title>
        <authorList>
            <person name="Li W."/>
        </authorList>
    </citation>
    <scope>NUCLEOTIDE SEQUENCE [LARGE SCALE GENOMIC DNA]</scope>
    <source>
        <strain evidence="2">cv. Menghai</strain>
        <tissue evidence="1">Leaf</tissue>
    </source>
</reference>
<dbReference type="AlphaFoldDB" id="A0A6G1EEF7"/>
<sequence length="161" mass="18387">MALSPEISSISCQHYKSSKLCGRGAPQELQRSGKEHQWIVALVEVRPSLLSGEAKKFLFEDIYKVWPLQETSPEYEKIIASFKKAKSILIVKSGDTDANFEKFLFYRKEFKQANWSNYPMSTKMDITLSLCFCERGKCLSSVQAFSERNGRLHVLILSIPV</sequence>
<dbReference type="EMBL" id="SPHZ02000004">
    <property type="protein sequence ID" value="KAF0922323.1"/>
    <property type="molecule type" value="Genomic_DNA"/>
</dbReference>
<proteinExistence type="predicted"/>